<feature type="region of interest" description="Disordered" evidence="1">
    <location>
        <begin position="250"/>
        <end position="277"/>
    </location>
</feature>
<dbReference type="VEuPathDB" id="PlasmoDB:PVW1_080005000"/>
<evidence type="ECO:0000313" key="3">
    <source>
        <dbReference type="Proteomes" id="UP000196402"/>
    </source>
</evidence>
<evidence type="ECO:0000256" key="1">
    <source>
        <dbReference type="SAM" id="MobiDB-lite"/>
    </source>
</evidence>
<dbReference type="EMBL" id="FLYH01000085">
    <property type="protein sequence ID" value="SCA59803.1"/>
    <property type="molecule type" value="Genomic_DNA"/>
</dbReference>
<protein>
    <submittedName>
        <fullName evidence="2">VIR protein</fullName>
    </submittedName>
</protein>
<proteinExistence type="predicted"/>
<reference evidence="2 3" key="1">
    <citation type="submission" date="2016-07" db="EMBL/GenBank/DDBJ databases">
        <authorList>
            <consortium name="Pathogen Informatics"/>
        </authorList>
    </citation>
    <scope>NUCLEOTIDE SEQUENCE [LARGE SCALE GENOMIC DNA]</scope>
</reference>
<dbReference type="VEuPathDB" id="PlasmoDB:PVX_121345"/>
<accession>A0A1G4E6J3</accession>
<dbReference type="Proteomes" id="UP000196402">
    <property type="component" value="Unassembled WGS sequence"/>
</dbReference>
<evidence type="ECO:0000313" key="2">
    <source>
        <dbReference type="EMBL" id="SCA59803.1"/>
    </source>
</evidence>
<gene>
    <name evidence="2" type="ORF">PVT01_000043700</name>
</gene>
<feature type="compositionally biased region" description="Basic and acidic residues" evidence="1">
    <location>
        <begin position="250"/>
        <end position="269"/>
    </location>
</feature>
<sequence length="455" mass="52376">MASNKEDTLYLAYGIYNDVKYHYDKALNYIYDEEPLNKVISYMLTEKHNMHKDDYIIRKFFNLLRNDHVYVSGLTQHYCKYINLWLNKEYRKEINQNKLPKFDVFRTFVRKLNEVHAGNSNKSCEEYIKPLESETITKSDFLYLLYDLYNKIKDRKTTTTDLEDACSNLAVRTIDYRDWIHDYYVNDKDLYNKLEYIIKEIDKITGIKTTSPCEQKIYFTKPTKLENLLEEKRKEAAELAARLAKAEADRLAKEKEARQTKEEGSRQHPDILSGSSHNGLQEILHENRELPSSSYQTGSQGFVTSRLYSRGERFDSSEWRKSPKESLFAKGYTPPGQIEYTLEGRGQQSGLDQEQGDKGKTIPGTSFSSSGFPGYITEVLGSVEPGPVLGVSGGMGVLFLLFKYTPVGSFFGGRSGRFRQIPRSFGGFQPDFANFQDYDGGYIRYGPMSISSLAE</sequence>
<dbReference type="VEuPathDB" id="PlasmoDB:PVP01_0005270"/>
<dbReference type="AlphaFoldDB" id="A0A1G4E6J3"/>
<organism evidence="2 3">
    <name type="scientific">Plasmodium vivax</name>
    <name type="common">malaria parasite P. vivax</name>
    <dbReference type="NCBI Taxonomy" id="5855"/>
    <lineage>
        <taxon>Eukaryota</taxon>
        <taxon>Sar</taxon>
        <taxon>Alveolata</taxon>
        <taxon>Apicomplexa</taxon>
        <taxon>Aconoidasida</taxon>
        <taxon>Haemosporida</taxon>
        <taxon>Plasmodiidae</taxon>
        <taxon>Plasmodium</taxon>
        <taxon>Plasmodium (Plasmodium)</taxon>
    </lineage>
</organism>
<dbReference type="VEuPathDB" id="PlasmoDB:PVPAM_000006900"/>
<name>A0A1G4E6J3_PLAVI</name>